<organism evidence="1 2">
    <name type="scientific">Leptothoe kymatousa TAU-MAC 1615</name>
    <dbReference type="NCBI Taxonomy" id="2364775"/>
    <lineage>
        <taxon>Bacteria</taxon>
        <taxon>Bacillati</taxon>
        <taxon>Cyanobacteriota</taxon>
        <taxon>Cyanophyceae</taxon>
        <taxon>Nodosilineales</taxon>
        <taxon>Cymatolegaceae</taxon>
        <taxon>Leptothoe</taxon>
        <taxon>Leptothoe kymatousa</taxon>
    </lineage>
</organism>
<dbReference type="EMBL" id="JADOER010000004">
    <property type="protein sequence ID" value="MBT9311222.1"/>
    <property type="molecule type" value="Genomic_DNA"/>
</dbReference>
<dbReference type="NCBIfam" id="TIGR02595">
    <property type="entry name" value="PEP_CTERM"/>
    <property type="match status" value="1"/>
</dbReference>
<keyword evidence="2" id="KW-1185">Reference proteome</keyword>
<reference evidence="1 2" key="1">
    <citation type="journal article" date="2021" name="Mar. Drugs">
        <title>Genome Reduction and Secondary Metabolism of the Marine Sponge-Associated Cyanobacterium Leptothoe.</title>
        <authorList>
            <person name="Konstantinou D."/>
            <person name="Popin R.V."/>
            <person name="Fewer D.P."/>
            <person name="Sivonen K."/>
            <person name="Gkelis S."/>
        </authorList>
    </citation>
    <scope>NUCLEOTIDE SEQUENCE [LARGE SCALE GENOMIC DNA]</scope>
    <source>
        <strain evidence="1 2">TAU-MAC 1615</strain>
    </source>
</reference>
<sequence>MSRQSLISRASIAFGIGLSAGLINILPAQAFTYRFGAASTSSNATATGAAAKIEFDFEDVGNNQIQIDLQIKNTTGEDIFGDGATTSKLTGVAFDMFEGFDLVSHSLGNQLDTLLTEVAFKPFSNSLGDFDFALADNKNFEGGNANEALAEGLTDSISLVYSGLNGESIDAFRNRFETAFDSEELKIAARFQQVDENASDKLLGGEVEVQEVPEPHNLLGLGLMTTGLLLLGKRKFQPMPKAVIAMHSAG</sequence>
<dbReference type="InterPro" id="IPR013424">
    <property type="entry name" value="Ice-binding_C"/>
</dbReference>
<comment type="caution">
    <text evidence="1">The sequence shown here is derived from an EMBL/GenBank/DDBJ whole genome shotgun (WGS) entry which is preliminary data.</text>
</comment>
<evidence type="ECO:0000313" key="1">
    <source>
        <dbReference type="EMBL" id="MBT9311222.1"/>
    </source>
</evidence>
<accession>A0ABS5Y055</accession>
<gene>
    <name evidence="1" type="ORF">IXB28_03315</name>
</gene>
<dbReference type="RefSeq" id="WP_215617118.1">
    <property type="nucleotide sequence ID" value="NZ_JADOER010000004.1"/>
</dbReference>
<proteinExistence type="predicted"/>
<evidence type="ECO:0000313" key="2">
    <source>
        <dbReference type="Proteomes" id="UP001196661"/>
    </source>
</evidence>
<name>A0ABS5Y055_9CYAN</name>
<dbReference type="Proteomes" id="UP001196661">
    <property type="component" value="Unassembled WGS sequence"/>
</dbReference>
<protein>
    <submittedName>
        <fullName evidence="1">PEP-CTERM sorting domain-containing protein</fullName>
    </submittedName>
</protein>